<gene>
    <name evidence="2" type="ORF">L203_101943</name>
</gene>
<dbReference type="AlphaFoldDB" id="A0A1E3IJ51"/>
<feature type="compositionally biased region" description="Basic and acidic residues" evidence="1">
    <location>
        <begin position="537"/>
        <end position="554"/>
    </location>
</feature>
<organism evidence="2 3">
    <name type="scientific">Cryptococcus depauperatus CBS 7841</name>
    <dbReference type="NCBI Taxonomy" id="1295531"/>
    <lineage>
        <taxon>Eukaryota</taxon>
        <taxon>Fungi</taxon>
        <taxon>Dikarya</taxon>
        <taxon>Basidiomycota</taxon>
        <taxon>Agaricomycotina</taxon>
        <taxon>Tremellomycetes</taxon>
        <taxon>Tremellales</taxon>
        <taxon>Cryptococcaceae</taxon>
        <taxon>Cryptococcus</taxon>
    </lineage>
</organism>
<dbReference type="VEuPathDB" id="FungiDB:L203_03191"/>
<evidence type="ECO:0000256" key="1">
    <source>
        <dbReference type="SAM" id="MobiDB-lite"/>
    </source>
</evidence>
<feature type="compositionally biased region" description="Basic and acidic residues" evidence="1">
    <location>
        <begin position="98"/>
        <end position="120"/>
    </location>
</feature>
<dbReference type="RefSeq" id="XP_066067471.1">
    <property type="nucleotide sequence ID" value="XM_066211374.1"/>
</dbReference>
<feature type="compositionally biased region" description="Acidic residues" evidence="1">
    <location>
        <begin position="146"/>
        <end position="155"/>
    </location>
</feature>
<reference evidence="2" key="1">
    <citation type="submission" date="2016-06" db="EMBL/GenBank/DDBJ databases">
        <authorList>
            <person name="Cuomo C."/>
            <person name="Litvintseva A."/>
            <person name="Heitman J."/>
            <person name="Chen Y."/>
            <person name="Sun S."/>
            <person name="Springer D."/>
            <person name="Dromer F."/>
            <person name="Young S."/>
            <person name="Zeng Q."/>
            <person name="Chapman S."/>
            <person name="Gujja S."/>
            <person name="Saif S."/>
            <person name="Birren B."/>
        </authorList>
    </citation>
    <scope>NUCLEOTIDE SEQUENCE</scope>
    <source>
        <strain evidence="2">CBS 7841</strain>
    </source>
</reference>
<feature type="region of interest" description="Disordered" evidence="1">
    <location>
        <begin position="297"/>
        <end position="325"/>
    </location>
</feature>
<feature type="compositionally biased region" description="Basic and acidic residues" evidence="1">
    <location>
        <begin position="507"/>
        <end position="527"/>
    </location>
</feature>
<dbReference type="EMBL" id="CP143785">
    <property type="protein sequence ID" value="WVN86771.1"/>
    <property type="molecule type" value="Genomic_DNA"/>
</dbReference>
<dbReference type="Proteomes" id="UP000094043">
    <property type="component" value="Chromosome 2"/>
</dbReference>
<dbReference type="GeneID" id="91086155"/>
<dbReference type="OrthoDB" id="2564849at2759"/>
<accession>A0A1E3IJ51</accession>
<evidence type="ECO:0000313" key="2">
    <source>
        <dbReference type="EMBL" id="WVN86771.1"/>
    </source>
</evidence>
<sequence>MSLHPALPPPPLALAIHPAPPPRPRVSDKDKERKAKADAEAKDKKDDKAKEVPEKGKQNVSIDKEKPKGKEVEAPPTPTSPKSDLPKPPTPAVNAVVEDVKEEKPKAAEKSGKDDSDNQKGGKQVTGQGAKDNTDTAKANEKSDQDEKDESEIELEPLILLPPAPHRCVLTRIDLPPGVVYPPVDTDPRGAYHKYAKAVGNEGALVDITKDGWLAPQWKERTEREALKRLTGEWEKELEREIEKERKRATRRKVPETSEGLLLDLWNELTEAPNNELPVEDFWDRYDWSSAAAQKHLEDIKRPEKSATSEESRKDAESLVKGQHQAKEVPEVMWTRQGVEDTLATVGIQCAYNTERPPSRVFYKPGSANLLLAHGYFLLRLDFFITWKPEEYLNKGFEALITHANDRVFGQMVKAQLAEERKKKEKDYRERKERERRERHAKEEKDKDKKKVVVGMKEGKDDETDETPGTPPSNVQVRNGKSIAGPPTPDNSSDKAIIAVPVNKPIAADDKDDKNKAADRDAKHEADAELVPGPKPQADDIAKGKDQPVFDERDGRALVKALNPNGPIKKNDIDLAMKALELAKDATLQGMSGNDVKAPARDKAGAKGKDYGPLFWMWSQSCEKWRWKNYKSDVHVVAPGGWEERDWEMFADGRGVQEWEADQAKIEKEEVDVHDWSV</sequence>
<keyword evidence="3" id="KW-1185">Reference proteome</keyword>
<feature type="region of interest" description="Disordered" evidence="1">
    <location>
        <begin position="1"/>
        <end position="158"/>
    </location>
</feature>
<feature type="compositionally biased region" description="Pro residues" evidence="1">
    <location>
        <begin position="1"/>
        <end position="24"/>
    </location>
</feature>
<evidence type="ECO:0000313" key="3">
    <source>
        <dbReference type="Proteomes" id="UP000094043"/>
    </source>
</evidence>
<feature type="compositionally biased region" description="Basic and acidic residues" evidence="1">
    <location>
        <begin position="419"/>
        <end position="451"/>
    </location>
</feature>
<feature type="compositionally biased region" description="Basic and acidic residues" evidence="1">
    <location>
        <begin position="25"/>
        <end position="73"/>
    </location>
</feature>
<dbReference type="KEGG" id="cdep:91086155"/>
<protein>
    <submittedName>
        <fullName evidence="2">Uncharacterized protein</fullName>
    </submittedName>
</protein>
<reference evidence="2" key="3">
    <citation type="submission" date="2024-01" db="EMBL/GenBank/DDBJ databases">
        <authorList>
            <person name="Coelho M.A."/>
            <person name="David-Palma M."/>
            <person name="Shea T."/>
            <person name="Sun S."/>
            <person name="Cuomo C.A."/>
            <person name="Heitman J."/>
        </authorList>
    </citation>
    <scope>NUCLEOTIDE SEQUENCE</scope>
    <source>
        <strain evidence="2">CBS 7841</strain>
    </source>
</reference>
<feature type="compositionally biased region" description="Basic and acidic residues" evidence="1">
    <location>
        <begin position="297"/>
        <end position="318"/>
    </location>
</feature>
<feature type="compositionally biased region" description="Basic and acidic residues" evidence="1">
    <location>
        <begin position="132"/>
        <end position="145"/>
    </location>
</feature>
<proteinExistence type="predicted"/>
<feature type="region of interest" description="Disordered" evidence="1">
    <location>
        <begin position="419"/>
        <end position="554"/>
    </location>
</feature>
<name>A0A1E3IJ51_9TREE</name>
<reference evidence="2" key="2">
    <citation type="journal article" date="2022" name="Elife">
        <title>Obligate sexual reproduction of a homothallic fungus closely related to the Cryptococcus pathogenic species complex.</title>
        <authorList>
            <person name="Passer A.R."/>
            <person name="Clancey S.A."/>
            <person name="Shea T."/>
            <person name="David-Palma M."/>
            <person name="Averette A.F."/>
            <person name="Boekhout T."/>
            <person name="Porcel B.M."/>
            <person name="Nowrousian M."/>
            <person name="Cuomo C.A."/>
            <person name="Sun S."/>
            <person name="Heitman J."/>
            <person name="Coelho M.A."/>
        </authorList>
    </citation>
    <scope>NUCLEOTIDE SEQUENCE</scope>
    <source>
        <strain evidence="2">CBS 7841</strain>
    </source>
</reference>